<dbReference type="SMART" id="SM01336">
    <property type="entry name" value="zf-PARP"/>
    <property type="match status" value="1"/>
</dbReference>
<name>A0AAD6BZN4_9EURO</name>
<protein>
    <recommendedName>
        <fullName evidence="7">PARP-type domain-containing protein</fullName>
    </recommendedName>
</protein>
<dbReference type="GO" id="GO:0008270">
    <property type="term" value="F:zinc ion binding"/>
    <property type="evidence" value="ECO:0007669"/>
    <property type="project" value="UniProtKB-KW"/>
</dbReference>
<evidence type="ECO:0000256" key="4">
    <source>
        <dbReference type="ARBA" id="ARBA00022833"/>
    </source>
</evidence>
<feature type="compositionally biased region" description="Basic and acidic residues" evidence="6">
    <location>
        <begin position="339"/>
        <end position="355"/>
    </location>
</feature>
<evidence type="ECO:0000256" key="1">
    <source>
        <dbReference type="ARBA" id="ARBA00004123"/>
    </source>
</evidence>
<dbReference type="RefSeq" id="XP_056762809.1">
    <property type="nucleotide sequence ID" value="XM_056913960.1"/>
</dbReference>
<dbReference type="SUPFAM" id="SSF57716">
    <property type="entry name" value="Glucocorticoid receptor-like (DNA-binding domain)"/>
    <property type="match status" value="1"/>
</dbReference>
<feature type="compositionally biased region" description="Basic and acidic residues" evidence="6">
    <location>
        <begin position="170"/>
        <end position="207"/>
    </location>
</feature>
<feature type="region of interest" description="Disordered" evidence="6">
    <location>
        <begin position="142"/>
        <end position="365"/>
    </location>
</feature>
<dbReference type="Proteomes" id="UP001213681">
    <property type="component" value="Unassembled WGS sequence"/>
</dbReference>
<evidence type="ECO:0000256" key="3">
    <source>
        <dbReference type="ARBA" id="ARBA00022771"/>
    </source>
</evidence>
<keyword evidence="5" id="KW-0539">Nucleus</keyword>
<keyword evidence="4" id="KW-0862">Zinc</keyword>
<dbReference type="Gene3D" id="3.30.1740.10">
    <property type="entry name" value="Zinc finger, PARP-type"/>
    <property type="match status" value="1"/>
</dbReference>
<organism evidence="8 9">
    <name type="scientific">Penicillium daleae</name>
    <dbReference type="NCBI Taxonomy" id="63821"/>
    <lineage>
        <taxon>Eukaryota</taxon>
        <taxon>Fungi</taxon>
        <taxon>Dikarya</taxon>
        <taxon>Ascomycota</taxon>
        <taxon>Pezizomycotina</taxon>
        <taxon>Eurotiomycetes</taxon>
        <taxon>Eurotiomycetidae</taxon>
        <taxon>Eurotiales</taxon>
        <taxon>Aspergillaceae</taxon>
        <taxon>Penicillium</taxon>
    </lineage>
</organism>
<dbReference type="InterPro" id="IPR001510">
    <property type="entry name" value="Znf_PARP"/>
</dbReference>
<feature type="domain" description="PARP-type" evidence="7">
    <location>
        <begin position="42"/>
        <end position="136"/>
    </location>
</feature>
<evidence type="ECO:0000313" key="8">
    <source>
        <dbReference type="EMBL" id="KAJ5439580.1"/>
    </source>
</evidence>
<dbReference type="GeneID" id="81604203"/>
<evidence type="ECO:0000256" key="2">
    <source>
        <dbReference type="ARBA" id="ARBA00022723"/>
    </source>
</evidence>
<feature type="compositionally biased region" description="Basic residues" evidence="6">
    <location>
        <begin position="238"/>
        <end position="247"/>
    </location>
</feature>
<feature type="compositionally biased region" description="Basic residues" evidence="6">
    <location>
        <begin position="356"/>
        <end position="365"/>
    </location>
</feature>
<reference evidence="8" key="2">
    <citation type="journal article" date="2023" name="IMA Fungus">
        <title>Comparative genomic study of the Penicillium genus elucidates a diverse pangenome and 15 lateral gene transfer events.</title>
        <authorList>
            <person name="Petersen C."/>
            <person name="Sorensen T."/>
            <person name="Nielsen M.R."/>
            <person name="Sondergaard T.E."/>
            <person name="Sorensen J.L."/>
            <person name="Fitzpatrick D.A."/>
            <person name="Frisvad J.C."/>
            <person name="Nielsen K.L."/>
        </authorList>
    </citation>
    <scope>NUCLEOTIDE SEQUENCE</scope>
    <source>
        <strain evidence="8">IBT 16125</strain>
    </source>
</reference>
<dbReference type="AlphaFoldDB" id="A0AAD6BZN4"/>
<dbReference type="GO" id="GO:0005634">
    <property type="term" value="C:nucleus"/>
    <property type="evidence" value="ECO:0007669"/>
    <property type="project" value="UniProtKB-SubCell"/>
</dbReference>
<comment type="subcellular location">
    <subcellularLocation>
        <location evidence="1">Nucleus</location>
    </subcellularLocation>
</comment>
<accession>A0AAD6BZN4</accession>
<proteinExistence type="predicted"/>
<dbReference type="GO" id="GO:0003677">
    <property type="term" value="F:DNA binding"/>
    <property type="evidence" value="ECO:0007669"/>
    <property type="project" value="InterPro"/>
</dbReference>
<evidence type="ECO:0000259" key="7">
    <source>
        <dbReference type="SMART" id="SM01336"/>
    </source>
</evidence>
<sequence>MPYRIGKTLPLSPPLSFLFCFGVELLLMYLPGFYGKLTCSTEVSPNNRAGCKNKECKDESIKITKGEIRVGTWIETDNFQSWSWRHWGCTTPLILSHIVKGVFEEDKLTGDENFELIDGWEDLPEVYQDTVREALIQGHVNDDAWKGDPECNRPGMRGFRIPSKKAAAAKKADVEDAGEEAKDEPKKDSAATGENDKDVKPAKEVKKASRAKTKKLADDEKVDEADEADNEAEEKPAKAKRSARAKKTAANESANKETTESTTKANAKAKRAPRAKAAAKEDAVAETQPAKRRGRPPKSATATEESTKPAPKGTKRKVSDDLDQSETANKPKRGRKKAAVAEKETEERAATPEKPKRGRKKAAKE</sequence>
<evidence type="ECO:0000313" key="9">
    <source>
        <dbReference type="Proteomes" id="UP001213681"/>
    </source>
</evidence>
<dbReference type="Pfam" id="PF00645">
    <property type="entry name" value="zf-PARP"/>
    <property type="match status" value="1"/>
</dbReference>
<reference evidence="8" key="1">
    <citation type="submission" date="2022-12" db="EMBL/GenBank/DDBJ databases">
        <authorList>
            <person name="Petersen C."/>
        </authorList>
    </citation>
    <scope>NUCLEOTIDE SEQUENCE</scope>
    <source>
        <strain evidence="8">IBT 16125</strain>
    </source>
</reference>
<feature type="compositionally biased region" description="Acidic residues" evidence="6">
    <location>
        <begin position="220"/>
        <end position="232"/>
    </location>
</feature>
<gene>
    <name evidence="8" type="ORF">N7458_010578</name>
</gene>
<keyword evidence="3" id="KW-0863">Zinc-finger</keyword>
<feature type="compositionally biased region" description="Basic and acidic residues" evidence="6">
    <location>
        <begin position="142"/>
        <end position="151"/>
    </location>
</feature>
<evidence type="ECO:0000256" key="6">
    <source>
        <dbReference type="SAM" id="MobiDB-lite"/>
    </source>
</evidence>
<evidence type="ECO:0000256" key="5">
    <source>
        <dbReference type="ARBA" id="ARBA00023242"/>
    </source>
</evidence>
<dbReference type="EMBL" id="JAPVEA010000008">
    <property type="protein sequence ID" value="KAJ5439580.1"/>
    <property type="molecule type" value="Genomic_DNA"/>
</dbReference>
<comment type="caution">
    <text evidence="8">The sequence shown here is derived from an EMBL/GenBank/DDBJ whole genome shotgun (WGS) entry which is preliminary data.</text>
</comment>
<keyword evidence="2" id="KW-0479">Metal-binding</keyword>
<keyword evidence="9" id="KW-1185">Reference proteome</keyword>
<dbReference type="InterPro" id="IPR036957">
    <property type="entry name" value="Znf_PARP_sf"/>
</dbReference>